<evidence type="ECO:0000313" key="1">
    <source>
        <dbReference type="EMBL" id="PXF55454.1"/>
    </source>
</evidence>
<proteinExistence type="predicted"/>
<evidence type="ECO:0000313" key="2">
    <source>
        <dbReference type="Proteomes" id="UP000248329"/>
    </source>
</evidence>
<dbReference type="Proteomes" id="UP000248329">
    <property type="component" value="Unassembled WGS sequence"/>
</dbReference>
<sequence>MIEDVMTTSRLKKRPGIMVAFDMEDPSSAVRMAEELSSADGNFAIKVGRPLEMQTGKEIISRIRGATDIPIIYDGKIADIPYVGAKIAEIAYDAGADGVIMHAFVGADAVREVVDLEKGDVITVIEMTHHGSVEYLEPISERLIRMVSGIGVDGVVLPATRPDRVRRLAELLESESGSETYIISPGVRAQGAEPGDAVTSGADYEIVGRAIYQSENPKDSAERIYKEIIDRLRGD</sequence>
<organism evidence="1 2">
    <name type="scientific">Candidatus Methanogaster sp</name>
    <dbReference type="NCBI Taxonomy" id="3386292"/>
    <lineage>
        <taxon>Archaea</taxon>
        <taxon>Methanobacteriati</taxon>
        <taxon>Methanobacteriota</taxon>
        <taxon>Stenosarchaea group</taxon>
        <taxon>Methanomicrobia</taxon>
        <taxon>Methanosarcinales</taxon>
        <taxon>ANME-2 cluster</taxon>
        <taxon>Candidatus Methanogasteraceae</taxon>
        <taxon>Candidatus Methanogaster</taxon>
    </lineage>
</organism>
<gene>
    <name evidence="1" type="primary">pyrF</name>
    <name evidence="1" type="ORF">C4B59_17445</name>
</gene>
<dbReference type="EMBL" id="PQXF01000129">
    <property type="protein sequence ID" value="PXF55454.1"/>
    <property type="molecule type" value="Genomic_DNA"/>
</dbReference>
<reference evidence="1" key="1">
    <citation type="submission" date="2018-01" db="EMBL/GenBank/DDBJ databases">
        <authorList>
            <person name="Krukenberg V."/>
        </authorList>
    </citation>
    <scope>NUCLEOTIDE SEQUENCE</scope>
    <source>
        <strain evidence="1">E20ANME2</strain>
    </source>
</reference>
<accession>A0AC61KXQ5</accession>
<protein>
    <submittedName>
        <fullName evidence="1">Orotidine-5'-phosphate decarboxylase</fullName>
    </submittedName>
</protein>
<comment type="caution">
    <text evidence="1">The sequence shown here is derived from an EMBL/GenBank/DDBJ whole genome shotgun (WGS) entry which is preliminary data.</text>
</comment>
<name>A0AC61KXQ5_9EURY</name>